<keyword evidence="5" id="KW-1185">Reference proteome</keyword>
<reference evidence="4" key="1">
    <citation type="submission" date="2022-11" db="EMBL/GenBank/DDBJ databases">
        <title>Parathalassolutuus dongxingensis gen. nov., sp. nov., a novel member of family Oceanospirillaceae isolated from a coastal shrimp pond in Guangxi, China.</title>
        <authorList>
            <person name="Chen H."/>
        </authorList>
    </citation>
    <scope>NUCLEOTIDE SEQUENCE</scope>
    <source>
        <strain evidence="4">G-43</strain>
    </source>
</reference>
<sequence length="277" mass="29811">MAVPLFIVDAFADRPFAGNPAAVCLLPVGHDEIADSFLQSVAAEMNLSETAFLVPRADGSWQLRWFTPAVEVDLCGHATLASAHVLWAEAGVSGDELVFHSRSGELRAKRREDLIELDFPRVRTITGESVAPETMAKVLGVTPEQLVAYSQASAGPDWLIELDDAEWVETLQPDFLALHELPYRGLIVTARGGREGADFTSRFFAPAVGINEDPVTGSAHCALADYWCGRLDRLSMRGYQASARGGVVEVVVQSERVLLAGQANTVVAGQLRAVVPG</sequence>
<keyword evidence="2" id="KW-0413">Isomerase</keyword>
<dbReference type="GO" id="GO:0005737">
    <property type="term" value="C:cytoplasm"/>
    <property type="evidence" value="ECO:0007669"/>
    <property type="project" value="TreeGrafter"/>
</dbReference>
<name>A0A9X3EHG2_9GAMM</name>
<evidence type="ECO:0000256" key="3">
    <source>
        <dbReference type="PIRSR" id="PIRSR016184-1"/>
    </source>
</evidence>
<dbReference type="Proteomes" id="UP001150830">
    <property type="component" value="Unassembled WGS sequence"/>
</dbReference>
<dbReference type="AlphaFoldDB" id="A0A9X3EHG2"/>
<evidence type="ECO:0000313" key="4">
    <source>
        <dbReference type="EMBL" id="MCY0966775.1"/>
    </source>
</evidence>
<dbReference type="Pfam" id="PF02567">
    <property type="entry name" value="PhzC-PhzF"/>
    <property type="match status" value="1"/>
</dbReference>
<dbReference type="EMBL" id="JAPNOA010000056">
    <property type="protein sequence ID" value="MCY0966775.1"/>
    <property type="molecule type" value="Genomic_DNA"/>
</dbReference>
<dbReference type="RefSeq" id="WP_283174972.1">
    <property type="nucleotide sequence ID" value="NZ_JAPNOA010000056.1"/>
</dbReference>
<dbReference type="SUPFAM" id="SSF54506">
    <property type="entry name" value="Diaminopimelate epimerase-like"/>
    <property type="match status" value="1"/>
</dbReference>
<evidence type="ECO:0000313" key="5">
    <source>
        <dbReference type="Proteomes" id="UP001150830"/>
    </source>
</evidence>
<feature type="active site" evidence="3">
    <location>
        <position position="49"/>
    </location>
</feature>
<organism evidence="4 5">
    <name type="scientific">Parathalassolituus penaei</name>
    <dbReference type="NCBI Taxonomy" id="2997323"/>
    <lineage>
        <taxon>Bacteria</taxon>
        <taxon>Pseudomonadati</taxon>
        <taxon>Pseudomonadota</taxon>
        <taxon>Gammaproteobacteria</taxon>
        <taxon>Oceanospirillales</taxon>
        <taxon>Oceanospirillaceae</taxon>
        <taxon>Parathalassolituus</taxon>
    </lineage>
</organism>
<gene>
    <name evidence="4" type="ORF">OUO13_16455</name>
</gene>
<accession>A0A9X3EHG2</accession>
<comment type="caution">
    <text evidence="4">The sequence shown here is derived from an EMBL/GenBank/DDBJ whole genome shotgun (WGS) entry which is preliminary data.</text>
</comment>
<dbReference type="PANTHER" id="PTHR13774:SF17">
    <property type="entry name" value="PHENAZINE BIOSYNTHESIS-LIKE DOMAIN-CONTAINING PROTEIN"/>
    <property type="match status" value="1"/>
</dbReference>
<dbReference type="GO" id="GO:0016853">
    <property type="term" value="F:isomerase activity"/>
    <property type="evidence" value="ECO:0007669"/>
    <property type="project" value="UniProtKB-KW"/>
</dbReference>
<evidence type="ECO:0000256" key="1">
    <source>
        <dbReference type="ARBA" id="ARBA00008270"/>
    </source>
</evidence>
<proteinExistence type="inferred from homology"/>
<dbReference type="PANTHER" id="PTHR13774">
    <property type="entry name" value="PHENAZINE BIOSYNTHESIS PROTEIN"/>
    <property type="match status" value="1"/>
</dbReference>
<protein>
    <submittedName>
        <fullName evidence="4">PhzF family phenazine biosynthesis protein</fullName>
    </submittedName>
</protein>
<dbReference type="PIRSF" id="PIRSF016184">
    <property type="entry name" value="PhzC_PhzF"/>
    <property type="match status" value="1"/>
</dbReference>
<dbReference type="NCBIfam" id="TIGR00654">
    <property type="entry name" value="PhzF_family"/>
    <property type="match status" value="1"/>
</dbReference>
<comment type="similarity">
    <text evidence="1">Belongs to the PhzF family.</text>
</comment>
<dbReference type="Gene3D" id="3.10.310.10">
    <property type="entry name" value="Diaminopimelate Epimerase, Chain A, domain 1"/>
    <property type="match status" value="2"/>
</dbReference>
<evidence type="ECO:0000256" key="2">
    <source>
        <dbReference type="ARBA" id="ARBA00023235"/>
    </source>
</evidence>
<dbReference type="InterPro" id="IPR003719">
    <property type="entry name" value="Phenazine_PhzF-like"/>
</dbReference>